<evidence type="ECO:0000256" key="1">
    <source>
        <dbReference type="SAM" id="MobiDB-lite"/>
    </source>
</evidence>
<dbReference type="EMBL" id="KB320826">
    <property type="protein sequence ID" value="ELW62351.1"/>
    <property type="molecule type" value="Genomic_DNA"/>
</dbReference>
<organism evidence="2 3">
    <name type="scientific">Tupaia chinensis</name>
    <name type="common">Chinese tree shrew</name>
    <name type="synonym">Tupaia belangeri chinensis</name>
    <dbReference type="NCBI Taxonomy" id="246437"/>
    <lineage>
        <taxon>Eukaryota</taxon>
        <taxon>Metazoa</taxon>
        <taxon>Chordata</taxon>
        <taxon>Craniata</taxon>
        <taxon>Vertebrata</taxon>
        <taxon>Euteleostomi</taxon>
        <taxon>Mammalia</taxon>
        <taxon>Eutheria</taxon>
        <taxon>Euarchontoglires</taxon>
        <taxon>Scandentia</taxon>
        <taxon>Tupaiidae</taxon>
        <taxon>Tupaia</taxon>
    </lineage>
</organism>
<feature type="region of interest" description="Disordered" evidence="1">
    <location>
        <begin position="1"/>
        <end position="32"/>
    </location>
</feature>
<keyword evidence="3" id="KW-1185">Reference proteome</keyword>
<reference evidence="3" key="2">
    <citation type="journal article" date="2013" name="Nat. Commun.">
        <title>Genome of the Chinese tree shrew.</title>
        <authorList>
            <person name="Fan Y."/>
            <person name="Huang Z.Y."/>
            <person name="Cao C.C."/>
            <person name="Chen C.S."/>
            <person name="Chen Y.X."/>
            <person name="Fan D.D."/>
            <person name="He J."/>
            <person name="Hou H.L."/>
            <person name="Hu L."/>
            <person name="Hu X.T."/>
            <person name="Jiang X.T."/>
            <person name="Lai R."/>
            <person name="Lang Y.S."/>
            <person name="Liang B."/>
            <person name="Liao S.G."/>
            <person name="Mu D."/>
            <person name="Ma Y.Y."/>
            <person name="Niu Y.Y."/>
            <person name="Sun X.Q."/>
            <person name="Xia J.Q."/>
            <person name="Xiao J."/>
            <person name="Xiong Z.Q."/>
            <person name="Xu L."/>
            <person name="Yang L."/>
            <person name="Zhang Y."/>
            <person name="Zhao W."/>
            <person name="Zhao X.D."/>
            <person name="Zheng Y.T."/>
            <person name="Zhou J.M."/>
            <person name="Zhu Y.B."/>
            <person name="Zhang G.J."/>
            <person name="Wang J."/>
            <person name="Yao Y.G."/>
        </authorList>
    </citation>
    <scope>NUCLEOTIDE SEQUENCE [LARGE SCALE GENOMIC DNA]</scope>
</reference>
<evidence type="ECO:0000313" key="3">
    <source>
        <dbReference type="Proteomes" id="UP000011518"/>
    </source>
</evidence>
<gene>
    <name evidence="2" type="ORF">TREES_T100021462</name>
</gene>
<reference evidence="3" key="1">
    <citation type="submission" date="2012-07" db="EMBL/GenBank/DDBJ databases">
        <title>Genome of the Chinese tree shrew, a rising model animal genetically related to primates.</title>
        <authorList>
            <person name="Zhang G."/>
            <person name="Fan Y."/>
            <person name="Yao Y."/>
            <person name="Huang Z."/>
        </authorList>
    </citation>
    <scope>NUCLEOTIDE SEQUENCE [LARGE SCALE GENOMIC DNA]</scope>
</reference>
<protein>
    <submittedName>
        <fullName evidence="2">Uncharacterized protein</fullName>
    </submittedName>
</protein>
<name>L9KHZ1_TUPCH</name>
<evidence type="ECO:0000313" key="2">
    <source>
        <dbReference type="EMBL" id="ELW62351.1"/>
    </source>
</evidence>
<sequence>MVSPRGSVMSGGCLVPPLTRNPSPHTGARHGLHVSSLGSEASLVCRAAPDGDTWWCGARARPVSSFLSPAPTREDRTVATNHHAFLSGAKGGRESRACLHGRPRATVLASGQVTYAPPGLGLPLPMLPSEWQEERQVSTVVVLPVRGARVEGGGFVSVPCIATTRPVCCAAVFLVWVEAEGFAMPRDACTTWRACGRRCWRTGCRLRGDRGETLPSAGFRVLCGSAWLSVAVTFSKGLHTRHFAPGQLLGASEPRPRWASSGVPRGACGVLGTALPTRPAQRLRWPHCPTRRHLGLARCSDVGARSRDPEPGAYFHSRGAALGTCALKSGREVYGLGVSSMCPRLVCPTVRSSGPGDSMSTLSGG</sequence>
<dbReference type="AlphaFoldDB" id="L9KHZ1"/>
<proteinExistence type="predicted"/>
<dbReference type="Proteomes" id="UP000011518">
    <property type="component" value="Unassembled WGS sequence"/>
</dbReference>
<accession>L9KHZ1</accession>
<dbReference type="InParanoid" id="L9KHZ1"/>